<dbReference type="SUPFAM" id="SSF52821">
    <property type="entry name" value="Rhodanese/Cell cycle control phosphatase"/>
    <property type="match status" value="1"/>
</dbReference>
<accession>A0A834Z4Y6</accession>
<dbReference type="PANTHER" id="PTHR37610:SF97">
    <property type="entry name" value="RETROTRANSPOSON GAG DOMAIN-CONTAINING PROTEIN"/>
    <property type="match status" value="1"/>
</dbReference>
<proteinExistence type="predicted"/>
<dbReference type="InterPro" id="IPR036873">
    <property type="entry name" value="Rhodanese-like_dom_sf"/>
</dbReference>
<dbReference type="Proteomes" id="UP000655225">
    <property type="component" value="Unassembled WGS sequence"/>
</dbReference>
<gene>
    <name evidence="3" type="ORF">HHK36_016009</name>
</gene>
<evidence type="ECO:0000313" key="4">
    <source>
        <dbReference type="Proteomes" id="UP000655225"/>
    </source>
</evidence>
<reference evidence="3 4" key="1">
    <citation type="submission" date="2020-04" db="EMBL/GenBank/DDBJ databases">
        <title>Plant Genome Project.</title>
        <authorList>
            <person name="Zhang R.-G."/>
        </authorList>
    </citation>
    <scope>NUCLEOTIDE SEQUENCE [LARGE SCALE GENOMIC DNA]</scope>
    <source>
        <strain evidence="3">YNK0</strain>
        <tissue evidence="3">Leaf</tissue>
    </source>
</reference>
<organism evidence="3 4">
    <name type="scientific">Tetracentron sinense</name>
    <name type="common">Spur-leaf</name>
    <dbReference type="NCBI Taxonomy" id="13715"/>
    <lineage>
        <taxon>Eukaryota</taxon>
        <taxon>Viridiplantae</taxon>
        <taxon>Streptophyta</taxon>
        <taxon>Embryophyta</taxon>
        <taxon>Tracheophyta</taxon>
        <taxon>Spermatophyta</taxon>
        <taxon>Magnoliopsida</taxon>
        <taxon>Trochodendrales</taxon>
        <taxon>Trochodendraceae</taxon>
        <taxon>Tetracentron</taxon>
    </lineage>
</organism>
<dbReference type="OrthoDB" id="25002at2759"/>
<protein>
    <recommendedName>
        <fullName evidence="2">Retrotransposon gag domain-containing protein</fullName>
    </recommendedName>
</protein>
<comment type="caution">
    <text evidence="3">The sequence shown here is derived from an EMBL/GenBank/DDBJ whole genome shotgun (WGS) entry which is preliminary data.</text>
</comment>
<feature type="compositionally biased region" description="Polar residues" evidence="1">
    <location>
        <begin position="480"/>
        <end position="493"/>
    </location>
</feature>
<keyword evidence="4" id="KW-1185">Reference proteome</keyword>
<evidence type="ECO:0000313" key="3">
    <source>
        <dbReference type="EMBL" id="KAF8397102.1"/>
    </source>
</evidence>
<sequence length="515" mass="57561">MQSSPLLSFEAAEMTTEGVFAERVSGDVHSSSENSRLHNDNENHFNPYFLSNGDSPDAKMKYGFVNGEIQMPATADSSYSSWKRVNSMVISWILNSVSKEIASSIIYMKSACEIWNDLKERFSEKNNPRIFQLKKAICGLNQDQMSLNSYFTKLKILWEEYSNYSIVPHCSNGSACAALKMTLDFQQKEYTMQFLMGLNDSYANLRSQILLNDPLPQINKDLIHWRMIGLGKRHGGLYILDQVSSKFSQSAHASVSFNASVSSEIWHYRLGHPSHTFPFKSNLFPHMSGSIPSDIDLVLPLPLHDLHPSSIVSEIPDIPNPTVVLFSHRKGSMAACGVHESVEKVLGFIQADNHLKGLRQVESPVSPEEAVIHHGHSSKSPLAAGEDAPFQIPMGSCESQGLFLLECPVISLTERIGEYVSPRDWNELISDPNMVVIDVRNTYETWIAMFKGAVDPCTTVFREFPSWMDDQFQLSEPDGRQSNLEADGSNESLSFGRWDSIISGGSSEYREPQGG</sequence>
<evidence type="ECO:0000259" key="2">
    <source>
        <dbReference type="Pfam" id="PF03732"/>
    </source>
</evidence>
<dbReference type="AlphaFoldDB" id="A0A834Z4Y6"/>
<name>A0A834Z4Y6_TETSI</name>
<evidence type="ECO:0000256" key="1">
    <source>
        <dbReference type="SAM" id="MobiDB-lite"/>
    </source>
</evidence>
<dbReference type="InterPro" id="IPR005162">
    <property type="entry name" value="Retrotrans_gag_dom"/>
</dbReference>
<dbReference type="PANTHER" id="PTHR37610">
    <property type="entry name" value="CCHC-TYPE DOMAIN-CONTAINING PROTEIN"/>
    <property type="match status" value="1"/>
</dbReference>
<dbReference type="EMBL" id="JABCRI010000011">
    <property type="protein sequence ID" value="KAF8397102.1"/>
    <property type="molecule type" value="Genomic_DNA"/>
</dbReference>
<dbReference type="Pfam" id="PF03732">
    <property type="entry name" value="Retrotrans_gag"/>
    <property type="match status" value="1"/>
</dbReference>
<feature type="domain" description="Retrotransposon gag" evidence="2">
    <location>
        <begin position="92"/>
        <end position="163"/>
    </location>
</feature>
<dbReference type="Gene3D" id="3.40.250.10">
    <property type="entry name" value="Rhodanese-like domain"/>
    <property type="match status" value="1"/>
</dbReference>
<feature type="region of interest" description="Disordered" evidence="1">
    <location>
        <begin position="472"/>
        <end position="515"/>
    </location>
</feature>